<dbReference type="InterPro" id="IPR003316">
    <property type="entry name" value="E2F_WHTH_DNA-bd_dom"/>
</dbReference>
<evidence type="ECO:0000256" key="5">
    <source>
        <dbReference type="ARBA" id="ARBA00023163"/>
    </source>
</evidence>
<reference evidence="12" key="1">
    <citation type="submission" date="2025-08" db="UniProtKB">
        <authorList>
            <consortium name="RefSeq"/>
        </authorList>
    </citation>
    <scope>IDENTIFICATION</scope>
</reference>
<feature type="compositionally biased region" description="Polar residues" evidence="8">
    <location>
        <begin position="214"/>
        <end position="232"/>
    </location>
</feature>
<comment type="subcellular location">
    <subcellularLocation>
        <location evidence="1 7">Nucleus</location>
    </subcellularLocation>
</comment>
<evidence type="ECO:0000256" key="1">
    <source>
        <dbReference type="ARBA" id="ARBA00004123"/>
    </source>
</evidence>
<dbReference type="OrthoDB" id="552115at2759"/>
<keyword evidence="11" id="KW-1185">Reference proteome</keyword>
<proteinExistence type="inferred from homology"/>
<keyword evidence="6 7" id="KW-0539">Nucleus</keyword>
<evidence type="ECO:0000313" key="12">
    <source>
        <dbReference type="RefSeq" id="XP_007940596.1"/>
    </source>
</evidence>
<dbReference type="Pfam" id="PF02319">
    <property type="entry name" value="WHD_E2F_TDP"/>
    <property type="match status" value="1"/>
</dbReference>
<dbReference type="SMART" id="SM01138">
    <property type="entry name" value="DP"/>
    <property type="match status" value="1"/>
</dbReference>
<dbReference type="Gene3D" id="1.20.140.80">
    <property type="entry name" value="Transcription factor DP"/>
    <property type="match status" value="1"/>
</dbReference>
<evidence type="ECO:0000256" key="4">
    <source>
        <dbReference type="ARBA" id="ARBA00023125"/>
    </source>
</evidence>
<dbReference type="CDD" id="cd14458">
    <property type="entry name" value="DP_DD"/>
    <property type="match status" value="1"/>
</dbReference>
<feature type="region of interest" description="Disordered" evidence="8">
    <location>
        <begin position="211"/>
        <end position="246"/>
    </location>
</feature>
<dbReference type="InterPro" id="IPR038168">
    <property type="entry name" value="TF_DP_C_sf"/>
</dbReference>
<evidence type="ECO:0000256" key="6">
    <source>
        <dbReference type="ARBA" id="ARBA00023242"/>
    </source>
</evidence>
<feature type="compositionally biased region" description="Acidic residues" evidence="8">
    <location>
        <begin position="526"/>
        <end position="542"/>
    </location>
</feature>
<evidence type="ECO:0000256" key="3">
    <source>
        <dbReference type="ARBA" id="ARBA00023015"/>
    </source>
</evidence>
<dbReference type="CTD" id="7027"/>
<evidence type="ECO:0000259" key="10">
    <source>
        <dbReference type="SMART" id="SM01372"/>
    </source>
</evidence>
<keyword evidence="5 7" id="KW-0804">Transcription</keyword>
<dbReference type="SUPFAM" id="SSF144074">
    <property type="entry name" value="E2F-DP heterodimerization region"/>
    <property type="match status" value="1"/>
</dbReference>
<dbReference type="GeneID" id="103198278"/>
<dbReference type="FunFam" id="1.10.10.10:FF:000047">
    <property type="entry name" value="Transcription factor"/>
    <property type="match status" value="1"/>
</dbReference>
<feature type="compositionally biased region" description="Basic residues" evidence="8">
    <location>
        <begin position="236"/>
        <end position="246"/>
    </location>
</feature>
<dbReference type="PANTHER" id="PTHR12548">
    <property type="entry name" value="TRANSCRIPTION FACTOR DP"/>
    <property type="match status" value="1"/>
</dbReference>
<feature type="domain" description="E2F/DP family winged-helix DNA-binding" evidence="10">
    <location>
        <begin position="243"/>
        <end position="325"/>
    </location>
</feature>
<feature type="region of interest" description="Disordered" evidence="8">
    <location>
        <begin position="502"/>
        <end position="542"/>
    </location>
</feature>
<feature type="compositionally biased region" description="Polar residues" evidence="8">
    <location>
        <begin position="505"/>
        <end position="517"/>
    </location>
</feature>
<accession>A0A8B7A340</accession>
<dbReference type="GO" id="GO:0000977">
    <property type="term" value="F:RNA polymerase II transcription regulatory region sequence-specific DNA binding"/>
    <property type="evidence" value="ECO:0007669"/>
    <property type="project" value="TreeGrafter"/>
</dbReference>
<dbReference type="InterPro" id="IPR036390">
    <property type="entry name" value="WH_DNA-bd_sf"/>
</dbReference>
<dbReference type="FunFam" id="1.20.140.80:FF:000001">
    <property type="entry name" value="Transcription factor"/>
    <property type="match status" value="1"/>
</dbReference>
<evidence type="ECO:0000256" key="7">
    <source>
        <dbReference type="RuleBase" id="RU003796"/>
    </source>
</evidence>
<dbReference type="InterPro" id="IPR036388">
    <property type="entry name" value="WH-like_DNA-bd_sf"/>
</dbReference>
<dbReference type="GO" id="GO:0005667">
    <property type="term" value="C:transcription regulator complex"/>
    <property type="evidence" value="ECO:0007669"/>
    <property type="project" value="InterPro"/>
</dbReference>
<evidence type="ECO:0000313" key="11">
    <source>
        <dbReference type="Proteomes" id="UP000694850"/>
    </source>
</evidence>
<dbReference type="InterPro" id="IPR037241">
    <property type="entry name" value="E2F-DP_heterodim"/>
</dbReference>
<dbReference type="GO" id="GO:0000981">
    <property type="term" value="F:DNA-binding transcription factor activity, RNA polymerase II-specific"/>
    <property type="evidence" value="ECO:0007669"/>
    <property type="project" value="TreeGrafter"/>
</dbReference>
<dbReference type="SMART" id="SM01372">
    <property type="entry name" value="E2F_TDP"/>
    <property type="match status" value="1"/>
</dbReference>
<dbReference type="GO" id="GO:0051726">
    <property type="term" value="P:regulation of cell cycle"/>
    <property type="evidence" value="ECO:0007669"/>
    <property type="project" value="InterPro"/>
</dbReference>
<comment type="similarity">
    <text evidence="2 7">Belongs to the E2F/DP family.</text>
</comment>
<organism evidence="11 12">
    <name type="scientific">Orycteropus afer afer</name>
    <dbReference type="NCBI Taxonomy" id="1230840"/>
    <lineage>
        <taxon>Eukaryota</taxon>
        <taxon>Metazoa</taxon>
        <taxon>Chordata</taxon>
        <taxon>Craniata</taxon>
        <taxon>Vertebrata</taxon>
        <taxon>Euteleostomi</taxon>
        <taxon>Mammalia</taxon>
        <taxon>Eutheria</taxon>
        <taxon>Afrotheria</taxon>
        <taxon>Tubulidentata</taxon>
        <taxon>Orycteropodidae</taxon>
        <taxon>Orycteropus</taxon>
    </lineage>
</organism>
<dbReference type="AlphaFoldDB" id="A0A8B7A340"/>
<dbReference type="GO" id="GO:0005634">
    <property type="term" value="C:nucleus"/>
    <property type="evidence" value="ECO:0007669"/>
    <property type="project" value="UniProtKB-SubCell"/>
</dbReference>
<evidence type="ECO:0000256" key="8">
    <source>
        <dbReference type="SAM" id="MobiDB-lite"/>
    </source>
</evidence>
<dbReference type="InterPro" id="IPR014889">
    <property type="entry name" value="Transc_factor_DP_C"/>
</dbReference>
<dbReference type="SUPFAM" id="SSF46785">
    <property type="entry name" value="Winged helix' DNA-binding domain"/>
    <property type="match status" value="1"/>
</dbReference>
<evidence type="ECO:0000256" key="2">
    <source>
        <dbReference type="ARBA" id="ARBA00010940"/>
    </source>
</evidence>
<evidence type="ECO:0000259" key="9">
    <source>
        <dbReference type="SMART" id="SM01138"/>
    </source>
</evidence>
<gene>
    <name evidence="12" type="primary">TFDP1</name>
</gene>
<dbReference type="Gene3D" id="1.10.10.10">
    <property type="entry name" value="Winged helix-like DNA-binding domain superfamily/Winged helix DNA-binding domain"/>
    <property type="match status" value="1"/>
</dbReference>
<keyword evidence="4 7" id="KW-0238">DNA-binding</keyword>
<dbReference type="Proteomes" id="UP000694850">
    <property type="component" value="Unplaced"/>
</dbReference>
<sequence length="542" mass="58736">MGLLRDSVSCMGGRDWGSGLLQGGLRGEGRRGSRAGARPFRPRISIVECPSATWGVRGNREWVGGRLLPGGALGAGGGGQQGCTAASVSVLGPSAPPALPAPAAGFAPACSERLREEKSSFLLWRVNIYRIDFTDLAGLIEANGELKVFIDQNLSPGKGVVSLVAVHPSTVNTLGKQLLPKTFGQSNVNIAQQVVIGTPQRPAAPNTILVGSPHTPNTHFVSQNQASDSSPWSAGKRNRKGEKNGKGLRHFSMKVCEKVQKKGTTSYNEVADELVAEFSAADNHILPNESAYDQKNIRRRVYDALNVLMAMNIISKEKKEIKWIGLPTNSAQECQNLEVERQRRLERIKQKQSQLQELILQQIAFKNLVQRNRQAEQQANRPPPSNSVIHLPFIIVNTSKKTVIDCSISNDKFEYLFNFDNTFEIHDDIEVLKRMGMACGLESGSCSAEDLKMARSLVPKALEPYVTEMAQGSISGVFVTSSGSTSNGTRLSASDLTNGADGMLATSSNGSQYSGSRVETPVSYVGEDDDDDDDFNENDDED</sequence>
<name>A0A8B7A340_ORYAF</name>
<feature type="domain" description="Transcription factor DP C-terminal" evidence="9">
    <location>
        <begin position="332"/>
        <end position="477"/>
    </location>
</feature>
<dbReference type="RefSeq" id="XP_007940596.1">
    <property type="nucleotide sequence ID" value="XM_007942405.1"/>
</dbReference>
<keyword evidence="3 7" id="KW-0805">Transcription regulation</keyword>
<protein>
    <submittedName>
        <fullName evidence="12">Transcription factor Dp-1</fullName>
    </submittedName>
</protein>
<dbReference type="PANTHER" id="PTHR12548:SF4">
    <property type="entry name" value="TRANSCRIPTION FACTOR DP-1"/>
    <property type="match status" value="1"/>
</dbReference>
<dbReference type="Pfam" id="PF08781">
    <property type="entry name" value="DP"/>
    <property type="match status" value="1"/>
</dbReference>
<dbReference type="InterPro" id="IPR015648">
    <property type="entry name" value="Transcrpt_fac_DP"/>
</dbReference>